<dbReference type="EMBL" id="QNRI01000001">
    <property type="protein sequence ID" value="RBP01537.1"/>
    <property type="molecule type" value="Genomic_DNA"/>
</dbReference>
<evidence type="ECO:0000256" key="2">
    <source>
        <dbReference type="PIRSR" id="PIRSR005965-1"/>
    </source>
</evidence>
<dbReference type="PANTHER" id="PTHR21164:SF0">
    <property type="entry name" value="CHORISMATE MUTASE AROH"/>
    <property type="match status" value="1"/>
</dbReference>
<reference evidence="4 5" key="1">
    <citation type="submission" date="2018-06" db="EMBL/GenBank/DDBJ databases">
        <title>Genomic Encyclopedia of Type Strains, Phase IV (KMG-IV): sequencing the most valuable type-strain genomes for metagenomic binning, comparative biology and taxonomic classification.</title>
        <authorList>
            <person name="Goeker M."/>
        </authorList>
    </citation>
    <scope>NUCLEOTIDE SEQUENCE [LARGE SCALE GENOMIC DNA]</scope>
    <source>
        <strain evidence="4 5">DSM 15140</strain>
    </source>
</reference>
<feature type="binding site" evidence="2">
    <location>
        <position position="89"/>
    </location>
    <ligand>
        <name>prephenate</name>
        <dbReference type="ChEBI" id="CHEBI:29934"/>
    </ligand>
</feature>
<dbReference type="GO" id="GO:0004106">
    <property type="term" value="F:chorismate mutase activity"/>
    <property type="evidence" value="ECO:0007669"/>
    <property type="project" value="UniProtKB-UniRule"/>
</dbReference>
<feature type="binding site" evidence="2">
    <location>
        <position position="6"/>
    </location>
    <ligand>
        <name>prephenate</name>
        <dbReference type="ChEBI" id="CHEBI:29934"/>
    </ligand>
</feature>
<dbReference type="InterPro" id="IPR008243">
    <property type="entry name" value="Chorismate_mutase_AroH"/>
</dbReference>
<keyword evidence="2 3" id="KW-0057">Aromatic amino acid biosynthesis</keyword>
<dbReference type="Pfam" id="PF07736">
    <property type="entry name" value="CM_1"/>
    <property type="match status" value="1"/>
</dbReference>
<keyword evidence="5" id="KW-1185">Reference proteome</keyword>
<dbReference type="STRING" id="200904.GCA_900168775_01836"/>
<proteinExistence type="predicted"/>
<evidence type="ECO:0000256" key="3">
    <source>
        <dbReference type="PROSITE-ProRule" id="PRU00514"/>
    </source>
</evidence>
<dbReference type="CDD" id="cd02185">
    <property type="entry name" value="AroH"/>
    <property type="match status" value="1"/>
</dbReference>
<dbReference type="AlphaFoldDB" id="A0A366EGL6"/>
<protein>
    <recommendedName>
        <fullName evidence="1 3">chorismate mutase</fullName>
        <ecNumber evidence="1 3">5.4.99.5</ecNumber>
    </recommendedName>
</protein>
<comment type="caution">
    <text evidence="4">The sequence shown here is derived from an EMBL/GenBank/DDBJ whole genome shotgun (WGS) entry which is preliminary data.</text>
</comment>
<keyword evidence="3" id="KW-0413">Isomerase</keyword>
<dbReference type="PANTHER" id="PTHR21164">
    <property type="entry name" value="CHORISMATE MUTASE"/>
    <property type="match status" value="1"/>
</dbReference>
<dbReference type="RefSeq" id="WP_113866220.1">
    <property type="nucleotide sequence ID" value="NZ_BAABQN010000001.1"/>
</dbReference>
<feature type="binding site" evidence="2">
    <location>
        <position position="107"/>
    </location>
    <ligand>
        <name>prephenate</name>
        <dbReference type="ChEBI" id="CHEBI:29934"/>
    </ligand>
</feature>
<dbReference type="OrthoDB" id="9802232at2"/>
<gene>
    <name evidence="4" type="ORF">DES48_101274</name>
</gene>
<dbReference type="PROSITE" id="PS51167">
    <property type="entry name" value="CHORISMATE_MUT_1"/>
    <property type="match status" value="1"/>
</dbReference>
<dbReference type="GO" id="GO:0046417">
    <property type="term" value="P:chorismate metabolic process"/>
    <property type="evidence" value="ECO:0007669"/>
    <property type="project" value="TreeGrafter"/>
</dbReference>
<dbReference type="Proteomes" id="UP000252254">
    <property type="component" value="Unassembled WGS sequence"/>
</dbReference>
<sequence>MIRAIRGATTVSNNISEEILEKTSSLASEMIKQNAIKAEDVASVLVSVTADLNATFPAKAIRNLDGWTFVPVMCMQEIDVPGSLAQCIRIMMTVNTTIEQDKLNHIYHHEAKKLRPDLSND</sequence>
<keyword evidence="2 3" id="KW-0028">Amino-acid biosynthesis</keyword>
<organism evidence="4 5">
    <name type="scientific">Paraliobacillus ryukyuensis</name>
    <dbReference type="NCBI Taxonomy" id="200904"/>
    <lineage>
        <taxon>Bacteria</taxon>
        <taxon>Bacillati</taxon>
        <taxon>Bacillota</taxon>
        <taxon>Bacilli</taxon>
        <taxon>Bacillales</taxon>
        <taxon>Bacillaceae</taxon>
        <taxon>Paraliobacillus</taxon>
    </lineage>
</organism>
<evidence type="ECO:0000256" key="1">
    <source>
        <dbReference type="NCBIfam" id="TIGR01796"/>
    </source>
</evidence>
<dbReference type="InterPro" id="IPR035959">
    <property type="entry name" value="RutC-like_sf"/>
</dbReference>
<accession>A0A366EGL6</accession>
<dbReference type="Gene3D" id="3.30.1330.40">
    <property type="entry name" value="RutC-like"/>
    <property type="match status" value="1"/>
</dbReference>
<dbReference type="PIRSF" id="PIRSF005965">
    <property type="entry name" value="Chor_mut_AroH"/>
    <property type="match status" value="1"/>
</dbReference>
<dbReference type="UniPathway" id="UPA00120">
    <property type="reaction ID" value="UER00203"/>
</dbReference>
<name>A0A366EGL6_9BACI</name>
<dbReference type="GO" id="GO:0009073">
    <property type="term" value="P:aromatic amino acid family biosynthetic process"/>
    <property type="evidence" value="ECO:0007669"/>
    <property type="project" value="UniProtKB-UniRule"/>
</dbReference>
<dbReference type="GO" id="GO:0008652">
    <property type="term" value="P:amino acid biosynthetic process"/>
    <property type="evidence" value="ECO:0007669"/>
    <property type="project" value="UniProtKB-UniRule"/>
</dbReference>
<evidence type="ECO:0000313" key="5">
    <source>
        <dbReference type="Proteomes" id="UP000252254"/>
    </source>
</evidence>
<dbReference type="SUPFAM" id="SSF55298">
    <property type="entry name" value="YjgF-like"/>
    <property type="match status" value="1"/>
</dbReference>
<dbReference type="EC" id="5.4.99.5" evidence="1 3"/>
<dbReference type="NCBIfam" id="TIGR01796">
    <property type="entry name" value="CM_mono_aroH"/>
    <property type="match status" value="1"/>
</dbReference>
<comment type="catalytic activity">
    <reaction evidence="3">
        <text>chorismate = prephenate</text>
        <dbReference type="Rhea" id="RHEA:13897"/>
        <dbReference type="ChEBI" id="CHEBI:29748"/>
        <dbReference type="ChEBI" id="CHEBI:29934"/>
        <dbReference type="EC" id="5.4.99.5"/>
    </reaction>
</comment>
<evidence type="ECO:0000313" key="4">
    <source>
        <dbReference type="EMBL" id="RBP01537.1"/>
    </source>
</evidence>